<gene>
    <name evidence="12" type="ORF">BGTH12_LOCUS1204</name>
</gene>
<organism evidence="12 13">
    <name type="scientific">Blumeria graminis f. sp. triticale</name>
    <dbReference type="NCBI Taxonomy" id="1689686"/>
    <lineage>
        <taxon>Eukaryota</taxon>
        <taxon>Fungi</taxon>
        <taxon>Dikarya</taxon>
        <taxon>Ascomycota</taxon>
        <taxon>Pezizomycotina</taxon>
        <taxon>Leotiomycetes</taxon>
        <taxon>Erysiphales</taxon>
        <taxon>Erysiphaceae</taxon>
        <taxon>Blumeria</taxon>
    </lineage>
</organism>
<dbReference type="GO" id="GO:0009272">
    <property type="term" value="P:fungal-type cell wall biogenesis"/>
    <property type="evidence" value="ECO:0007669"/>
    <property type="project" value="TreeGrafter"/>
</dbReference>
<dbReference type="Proteomes" id="UP000683417">
    <property type="component" value="Unassembled WGS sequence"/>
</dbReference>
<evidence type="ECO:0000256" key="5">
    <source>
        <dbReference type="ARBA" id="ARBA00022729"/>
    </source>
</evidence>
<evidence type="ECO:0000256" key="7">
    <source>
        <dbReference type="ARBA" id="ARBA00022989"/>
    </source>
</evidence>
<comment type="subcellular location">
    <subcellularLocation>
        <location evidence="1">Endoplasmic reticulum membrane</location>
        <topology evidence="1">Single-pass type I membrane protein</topology>
    </subcellularLocation>
</comment>
<evidence type="ECO:0000259" key="11">
    <source>
        <dbReference type="Pfam" id="PF20520"/>
    </source>
</evidence>
<evidence type="ECO:0000256" key="2">
    <source>
        <dbReference type="ARBA" id="ARBA00008203"/>
    </source>
</evidence>
<dbReference type="EMBL" id="CAJHIT010000002">
    <property type="protein sequence ID" value="CAD6499846.1"/>
    <property type="molecule type" value="Genomic_DNA"/>
</dbReference>
<dbReference type="PANTHER" id="PTHR28285">
    <property type="entry name" value="PROTEIN BIG1"/>
    <property type="match status" value="1"/>
</dbReference>
<dbReference type="InterPro" id="IPR046756">
    <property type="entry name" value="VAS1/VOA1_TM"/>
</dbReference>
<evidence type="ECO:0000313" key="12">
    <source>
        <dbReference type="EMBL" id="CAD6499846.1"/>
    </source>
</evidence>
<dbReference type="GO" id="GO:0071555">
    <property type="term" value="P:cell wall organization"/>
    <property type="evidence" value="ECO:0007669"/>
    <property type="project" value="UniProtKB-KW"/>
</dbReference>
<evidence type="ECO:0000256" key="10">
    <source>
        <dbReference type="SAM" id="Phobius"/>
    </source>
</evidence>
<dbReference type="GO" id="GO:0006078">
    <property type="term" value="P:(1-&gt;6)-beta-D-glucan biosynthetic process"/>
    <property type="evidence" value="ECO:0007669"/>
    <property type="project" value="TreeGrafter"/>
</dbReference>
<protein>
    <recommendedName>
        <fullName evidence="3">Protein BIG1</fullName>
    </recommendedName>
</protein>
<feature type="domain" description="V-type proton ATPase subunit S1/VOA1 transmembrane" evidence="11">
    <location>
        <begin position="230"/>
        <end position="269"/>
    </location>
</feature>
<dbReference type="PANTHER" id="PTHR28285:SF1">
    <property type="entry name" value="PROTEIN BIG1"/>
    <property type="match status" value="1"/>
</dbReference>
<dbReference type="InterPro" id="IPR037654">
    <property type="entry name" value="Big1"/>
</dbReference>
<evidence type="ECO:0000256" key="1">
    <source>
        <dbReference type="ARBA" id="ARBA00004115"/>
    </source>
</evidence>
<comment type="similarity">
    <text evidence="2">Belongs to the BIG1 family.</text>
</comment>
<evidence type="ECO:0000256" key="6">
    <source>
        <dbReference type="ARBA" id="ARBA00022824"/>
    </source>
</evidence>
<name>A0A9W4CWL0_BLUGR</name>
<evidence type="ECO:0000313" key="13">
    <source>
        <dbReference type="Proteomes" id="UP000683417"/>
    </source>
</evidence>
<keyword evidence="9" id="KW-0961">Cell wall biogenesis/degradation</keyword>
<evidence type="ECO:0000256" key="9">
    <source>
        <dbReference type="ARBA" id="ARBA00023316"/>
    </source>
</evidence>
<keyword evidence="6" id="KW-0256">Endoplasmic reticulum</keyword>
<keyword evidence="5" id="KW-0732">Signal</keyword>
<evidence type="ECO:0000256" key="3">
    <source>
        <dbReference type="ARBA" id="ARBA00022089"/>
    </source>
</evidence>
<proteinExistence type="inferred from homology"/>
<keyword evidence="8 10" id="KW-0472">Membrane</keyword>
<dbReference type="GO" id="GO:0005789">
    <property type="term" value="C:endoplasmic reticulum membrane"/>
    <property type="evidence" value="ECO:0007669"/>
    <property type="project" value="UniProtKB-SubCell"/>
</dbReference>
<accession>A0A9W4CWL0</accession>
<dbReference type="AlphaFoldDB" id="A0A9W4CWL0"/>
<reference evidence="12" key="1">
    <citation type="submission" date="2020-10" db="EMBL/GenBank/DDBJ databases">
        <authorList>
            <person name="Muller C M."/>
        </authorList>
    </citation>
    <scope>NUCLEOTIDE SEQUENCE</scope>
    <source>
        <strain evidence="12">THUN-12</strain>
    </source>
</reference>
<sequence length="279" mass="31170">MRLERAPILMAILGARAFQDASPFLLFSASPSYENLEKYPQQQLQSRTKVLDTTKAVLSDCSSDVYFIFSKESLSAQDFSKWAPSIDQAFSNPRVSSRPLVSEAVGLKSRDGEELVRFLEENCASTRLDEVSLSSIEEKDKARNLVALKQLDEEIGANDTLFANLLERIADGKKYTLVLISTPSFNDKPKDLQEDYLSNLPHTELKRQIEARAHNISANADMRPLFEKYQYLSPGLFIGIMVSILLLIILGVGIRAIASLEVSYGAFEKDLIQVAAKKQ</sequence>
<dbReference type="Pfam" id="PF20520">
    <property type="entry name" value="Ac45-VOA1_TM"/>
    <property type="match status" value="1"/>
</dbReference>
<evidence type="ECO:0000256" key="4">
    <source>
        <dbReference type="ARBA" id="ARBA00022692"/>
    </source>
</evidence>
<keyword evidence="7 10" id="KW-1133">Transmembrane helix</keyword>
<comment type="caution">
    <text evidence="12">The sequence shown here is derived from an EMBL/GenBank/DDBJ whole genome shotgun (WGS) entry which is preliminary data.</text>
</comment>
<keyword evidence="4 10" id="KW-0812">Transmembrane</keyword>
<evidence type="ECO:0000256" key="8">
    <source>
        <dbReference type="ARBA" id="ARBA00023136"/>
    </source>
</evidence>
<feature type="transmembrane region" description="Helical" evidence="10">
    <location>
        <begin position="231"/>
        <end position="254"/>
    </location>
</feature>